<dbReference type="InterPro" id="IPR000073">
    <property type="entry name" value="AB_hydrolase_1"/>
</dbReference>
<dbReference type="PIRSF" id="PIRSF005211">
    <property type="entry name" value="Ab_hydro_YheT"/>
    <property type="match status" value="1"/>
</dbReference>
<comment type="function">
    <text evidence="5">Displays enzymatic activity both for medium-chain fatty acid (MCFA) ethyl ester synthesis and hydrolysis (esterase activity). MCFA are toxic for yeast and this enzyme could thus be involved in their detoxification by esterification.</text>
</comment>
<feature type="active site" description="Charge relay system" evidence="8">
    <location>
        <position position="373"/>
    </location>
</feature>
<comment type="similarity">
    <text evidence="1">Belongs to the AB hydrolase superfamily. AB hydrolase 4 family.</text>
</comment>
<accession>A0AA35Q213</accession>
<reference evidence="10" key="1">
    <citation type="submission" date="2023-01" db="EMBL/GenBank/DDBJ databases">
        <authorList>
            <person name="Piombo E."/>
        </authorList>
    </citation>
    <scope>NUCLEOTIDE SEQUENCE</scope>
</reference>
<evidence type="ECO:0000259" key="9">
    <source>
        <dbReference type="Pfam" id="PF00561"/>
    </source>
</evidence>
<dbReference type="PANTHER" id="PTHR10794">
    <property type="entry name" value="ABHYDROLASE DOMAIN-CONTAINING PROTEIN"/>
    <property type="match status" value="1"/>
</dbReference>
<sequence length="434" mass="48949">MEWIGRATIEFTHAPSPRVVTDKDGQKTDLLKIVEEATPPCQLSPLLFNGHMQTIWAAMEAHGPQVYYRRKVFNADHQLYQGSFAVDFVVEPFDNPDPDLPNRTGYFDNEQLESLGSLDKKPMLVVLHGLSGGSHETYLRHTIAPLIGEGVWEICVINSRGCAGSKITSGMLYNARSTWDVRQTVTWLRQTFPNRPLFGLGFSLGANILTNYCGEEGPECMLKAAVVCSNPFNLEISSKFLQASLVGREIYLRYMARSLEESVDQSPLACMKSLMHVHRKELKKFTNLDASTAEKIRYLNEFDREVQCPTWGYPTEYAYYRDASSVDAVLSIRIPFLAIHATDDPIAVKEALPYEEFRQNPNTILLTTSLGGHLCWYETGGGHWHTRVVTNFLNELAFDLDLDSLKPALDTPIIPAQPRGVVYDPMKRKLAIRK</sequence>
<evidence type="ECO:0000256" key="8">
    <source>
        <dbReference type="PIRSR" id="PIRSR005211-1"/>
    </source>
</evidence>
<dbReference type="Proteomes" id="UP001160390">
    <property type="component" value="Unassembled WGS sequence"/>
</dbReference>
<feature type="active site" description="Charge relay system" evidence="8">
    <location>
        <position position="203"/>
    </location>
</feature>
<dbReference type="GO" id="GO:0051793">
    <property type="term" value="P:medium-chain fatty acid catabolic process"/>
    <property type="evidence" value="ECO:0007669"/>
    <property type="project" value="UniProtKB-ARBA"/>
</dbReference>
<dbReference type="GO" id="GO:0051792">
    <property type="term" value="P:medium-chain fatty acid biosynthetic process"/>
    <property type="evidence" value="ECO:0007669"/>
    <property type="project" value="TreeGrafter"/>
</dbReference>
<dbReference type="GO" id="GO:0008126">
    <property type="term" value="F:acetylesterase activity"/>
    <property type="evidence" value="ECO:0007669"/>
    <property type="project" value="TreeGrafter"/>
</dbReference>
<evidence type="ECO:0000256" key="2">
    <source>
        <dbReference type="ARBA" id="ARBA00022679"/>
    </source>
</evidence>
<dbReference type="AlphaFoldDB" id="A0AA35Q213"/>
<dbReference type="Gene3D" id="3.40.50.1820">
    <property type="entry name" value="alpha/beta hydrolase"/>
    <property type="match status" value="1"/>
</dbReference>
<dbReference type="GO" id="GO:0047372">
    <property type="term" value="F:monoacylglycerol lipase activity"/>
    <property type="evidence" value="ECO:0007669"/>
    <property type="project" value="TreeGrafter"/>
</dbReference>
<evidence type="ECO:0000256" key="7">
    <source>
        <dbReference type="ARBA" id="ARBA00080774"/>
    </source>
</evidence>
<evidence type="ECO:0000256" key="1">
    <source>
        <dbReference type="ARBA" id="ARBA00010884"/>
    </source>
</evidence>
<dbReference type="PANTHER" id="PTHR10794:SF63">
    <property type="entry name" value="ALPHA_BETA HYDROLASE 1, ISOFORM A"/>
    <property type="match status" value="1"/>
</dbReference>
<dbReference type="GO" id="GO:0004026">
    <property type="term" value="F:alcohol O-acetyltransferase activity"/>
    <property type="evidence" value="ECO:0007669"/>
    <property type="project" value="UniProtKB-EC"/>
</dbReference>
<dbReference type="Pfam" id="PF00561">
    <property type="entry name" value="Abhydrolase_1"/>
    <property type="match status" value="1"/>
</dbReference>
<protein>
    <recommendedName>
        <fullName evidence="6">alcohol O-acetyltransferase</fullName>
        <ecNumber evidence="6">2.3.1.84</ecNumber>
    </recommendedName>
    <alternativeName>
        <fullName evidence="7">Alcohol O-acetyltransferase</fullName>
    </alternativeName>
</protein>
<evidence type="ECO:0000256" key="5">
    <source>
        <dbReference type="ARBA" id="ARBA00054277"/>
    </source>
</evidence>
<evidence type="ECO:0000256" key="3">
    <source>
        <dbReference type="ARBA" id="ARBA00022801"/>
    </source>
</evidence>
<organism evidence="10 11">
    <name type="scientific">Clonostachys chloroleuca</name>
    <dbReference type="NCBI Taxonomy" id="1926264"/>
    <lineage>
        <taxon>Eukaryota</taxon>
        <taxon>Fungi</taxon>
        <taxon>Dikarya</taxon>
        <taxon>Ascomycota</taxon>
        <taxon>Pezizomycotina</taxon>
        <taxon>Sordariomycetes</taxon>
        <taxon>Hypocreomycetidae</taxon>
        <taxon>Hypocreales</taxon>
        <taxon>Bionectriaceae</taxon>
        <taxon>Clonostachys</taxon>
    </lineage>
</organism>
<dbReference type="InterPro" id="IPR012020">
    <property type="entry name" value="ABHD4"/>
</dbReference>
<dbReference type="FunFam" id="3.40.50.1820:FF:000137">
    <property type="entry name" value="EEB1p Acyl-coenzymeA:ethanol O-acyltransferase"/>
    <property type="match status" value="1"/>
</dbReference>
<feature type="active site" description="Charge relay system" evidence="8">
    <location>
        <position position="344"/>
    </location>
</feature>
<evidence type="ECO:0000256" key="6">
    <source>
        <dbReference type="ARBA" id="ARBA00066969"/>
    </source>
</evidence>
<evidence type="ECO:0000313" key="11">
    <source>
        <dbReference type="Proteomes" id="UP001160390"/>
    </source>
</evidence>
<dbReference type="EMBL" id="CABFNP030001081">
    <property type="protein sequence ID" value="CAI6091111.1"/>
    <property type="molecule type" value="Genomic_DNA"/>
</dbReference>
<comment type="caution">
    <text evidence="10">The sequence shown here is derived from an EMBL/GenBank/DDBJ whole genome shotgun (WGS) entry which is preliminary data.</text>
</comment>
<comment type="catalytic activity">
    <reaction evidence="4">
        <text>an aliphatic alcohol + acetyl-CoA = an acetyl ester + CoA</text>
        <dbReference type="Rhea" id="RHEA:17229"/>
        <dbReference type="ChEBI" id="CHEBI:2571"/>
        <dbReference type="ChEBI" id="CHEBI:47622"/>
        <dbReference type="ChEBI" id="CHEBI:57287"/>
        <dbReference type="ChEBI" id="CHEBI:57288"/>
        <dbReference type="EC" id="2.3.1.84"/>
    </reaction>
</comment>
<dbReference type="SUPFAM" id="SSF53474">
    <property type="entry name" value="alpha/beta-Hydrolases"/>
    <property type="match status" value="1"/>
</dbReference>
<dbReference type="InterPro" id="IPR050960">
    <property type="entry name" value="AB_hydrolase_4_sf"/>
</dbReference>
<evidence type="ECO:0000256" key="4">
    <source>
        <dbReference type="ARBA" id="ARBA00050620"/>
    </source>
</evidence>
<keyword evidence="11" id="KW-1185">Reference proteome</keyword>
<dbReference type="EC" id="2.3.1.84" evidence="6"/>
<keyword evidence="2" id="KW-0808">Transferase</keyword>
<gene>
    <name evidence="10" type="ORF">CCHLO57077_00017417</name>
</gene>
<dbReference type="InterPro" id="IPR029058">
    <property type="entry name" value="AB_hydrolase_fold"/>
</dbReference>
<name>A0AA35Q213_9HYPO</name>
<evidence type="ECO:0000313" key="10">
    <source>
        <dbReference type="EMBL" id="CAI6091111.1"/>
    </source>
</evidence>
<proteinExistence type="inferred from homology"/>
<keyword evidence="3" id="KW-0378">Hydrolase</keyword>
<feature type="domain" description="AB hydrolase-1" evidence="9">
    <location>
        <begin position="122"/>
        <end position="374"/>
    </location>
</feature>